<evidence type="ECO:0000256" key="1">
    <source>
        <dbReference type="SAM" id="MobiDB-lite"/>
    </source>
</evidence>
<organism evidence="2">
    <name type="scientific">Sesamum latifolium</name>
    <dbReference type="NCBI Taxonomy" id="2727402"/>
    <lineage>
        <taxon>Eukaryota</taxon>
        <taxon>Viridiplantae</taxon>
        <taxon>Streptophyta</taxon>
        <taxon>Embryophyta</taxon>
        <taxon>Tracheophyta</taxon>
        <taxon>Spermatophyta</taxon>
        <taxon>Magnoliopsida</taxon>
        <taxon>eudicotyledons</taxon>
        <taxon>Gunneridae</taxon>
        <taxon>Pentapetalae</taxon>
        <taxon>asterids</taxon>
        <taxon>lamiids</taxon>
        <taxon>Lamiales</taxon>
        <taxon>Pedaliaceae</taxon>
        <taxon>Sesamum</taxon>
    </lineage>
</organism>
<comment type="caution">
    <text evidence="2">The sequence shown here is derived from an EMBL/GenBank/DDBJ whole genome shotgun (WGS) entry which is preliminary data.</text>
</comment>
<proteinExistence type="predicted"/>
<accession>A0AAW2VE56</accession>
<dbReference type="EMBL" id="JACGWN010000010">
    <property type="protein sequence ID" value="KAL0427840.1"/>
    <property type="molecule type" value="Genomic_DNA"/>
</dbReference>
<feature type="region of interest" description="Disordered" evidence="1">
    <location>
        <begin position="24"/>
        <end position="57"/>
    </location>
</feature>
<dbReference type="AlphaFoldDB" id="A0AAW2VE56"/>
<name>A0AAW2VE56_9LAMI</name>
<evidence type="ECO:0000313" key="2">
    <source>
        <dbReference type="EMBL" id="KAL0427840.1"/>
    </source>
</evidence>
<dbReference type="PANTHER" id="PTHR33437:SF2">
    <property type="entry name" value="OS06G0361200 PROTEIN"/>
    <property type="match status" value="1"/>
</dbReference>
<reference evidence="2" key="2">
    <citation type="journal article" date="2024" name="Plant">
        <title>Genomic evolution and insights into agronomic trait innovations of Sesamum species.</title>
        <authorList>
            <person name="Miao H."/>
            <person name="Wang L."/>
            <person name="Qu L."/>
            <person name="Liu H."/>
            <person name="Sun Y."/>
            <person name="Le M."/>
            <person name="Wang Q."/>
            <person name="Wei S."/>
            <person name="Zheng Y."/>
            <person name="Lin W."/>
            <person name="Duan Y."/>
            <person name="Cao H."/>
            <person name="Xiong S."/>
            <person name="Wang X."/>
            <person name="Wei L."/>
            <person name="Li C."/>
            <person name="Ma Q."/>
            <person name="Ju M."/>
            <person name="Zhao R."/>
            <person name="Li G."/>
            <person name="Mu C."/>
            <person name="Tian Q."/>
            <person name="Mei H."/>
            <person name="Zhang T."/>
            <person name="Gao T."/>
            <person name="Zhang H."/>
        </authorList>
    </citation>
    <scope>NUCLEOTIDE SEQUENCE</scope>
    <source>
        <strain evidence="2">KEN1</strain>
    </source>
</reference>
<feature type="compositionally biased region" description="Polar residues" evidence="1">
    <location>
        <begin position="29"/>
        <end position="40"/>
    </location>
</feature>
<dbReference type="PANTHER" id="PTHR33437">
    <property type="entry name" value="OS06G0361200 PROTEIN"/>
    <property type="match status" value="1"/>
</dbReference>
<reference evidence="2" key="1">
    <citation type="submission" date="2020-06" db="EMBL/GenBank/DDBJ databases">
        <authorList>
            <person name="Li T."/>
            <person name="Hu X."/>
            <person name="Zhang T."/>
            <person name="Song X."/>
            <person name="Zhang H."/>
            <person name="Dai N."/>
            <person name="Sheng W."/>
            <person name="Hou X."/>
            <person name="Wei L."/>
        </authorList>
    </citation>
    <scope>NUCLEOTIDE SEQUENCE</scope>
    <source>
        <strain evidence="2">KEN1</strain>
        <tissue evidence="2">Leaf</tissue>
    </source>
</reference>
<sequence>MKRTLPTPPGARLWIQLPQTVQTQQVLPRSTQNSRLSLSSPHDDRRGSNEGTSRPSLIFKKIIEDKDLQITQLTSNQDHTNVEEPHDSHKHASFSYHVENEKQVDKVPLMHDSMQKSTYSEASITTLSVQQLHEMNTNTIKTHHGEMTQSSPAYSKPYTKRIDALRMPTRYQPPELR</sequence>
<protein>
    <submittedName>
        <fullName evidence="2">Uncharacterized protein</fullName>
    </submittedName>
</protein>
<gene>
    <name evidence="2" type="ORF">Slati_2958800</name>
</gene>